<dbReference type="Proteomes" id="UP000280955">
    <property type="component" value="Unassembled WGS sequence"/>
</dbReference>
<dbReference type="Pfam" id="PF13503">
    <property type="entry name" value="DUF4123"/>
    <property type="match status" value="1"/>
</dbReference>
<evidence type="ECO:0000259" key="1">
    <source>
        <dbReference type="Pfam" id="PF13503"/>
    </source>
</evidence>
<protein>
    <submittedName>
        <fullName evidence="2">Uncharacterized protein DUF4123</fullName>
    </submittedName>
</protein>
<name>A0ABX9SK28_9GAMM</name>
<dbReference type="InterPro" id="IPR025391">
    <property type="entry name" value="DUF4123"/>
</dbReference>
<accession>A0ABX9SK28</accession>
<comment type="caution">
    <text evidence="2">The sequence shown here is derived from an EMBL/GenBank/DDBJ whole genome shotgun (WGS) entry which is preliminary data.</text>
</comment>
<sequence>MEKVNYYAVIDGALMHDLYDMLEQLNPIASSLYTNISNKEEQINSPHLVELTQPVKVWLSRKKDPWGLYLLSTYPFEKLRQHLRKYLQVFIPTEKKPVFFRYYDPRVFWIFIDILSHDELNRFLSPIKKVISYHHGIYRESTPFEYNSEESFQNKDKFFKITPKQYQIFNDKHYEQYIVALTHHMLAYWCDIFLSEKNVPDDIFYALENKNPNEKFEDISEFLMIFPDEYYMINKAAIDRINSKVYYIYYSSLHEKYREINNFVVDIYAFCQQNNIIDDVSIKTLMKLCIIKEILSANDIPEGWLHHLMNKDEPGFYNVKIVSELNKRNII</sequence>
<dbReference type="EMBL" id="RBLJ01000005">
    <property type="protein sequence ID" value="RKS54475.1"/>
    <property type="molecule type" value="Genomic_DNA"/>
</dbReference>
<dbReference type="RefSeq" id="WP_012776465.1">
    <property type="nucleotide sequence ID" value="NC_012962.1"/>
</dbReference>
<feature type="domain" description="DUF4123" evidence="1">
    <location>
        <begin position="6"/>
        <end position="121"/>
    </location>
</feature>
<organism evidence="2 3">
    <name type="scientific">Photorhabdus asymbiotica</name>
    <dbReference type="NCBI Taxonomy" id="291112"/>
    <lineage>
        <taxon>Bacteria</taxon>
        <taxon>Pseudomonadati</taxon>
        <taxon>Pseudomonadota</taxon>
        <taxon>Gammaproteobacteria</taxon>
        <taxon>Enterobacterales</taxon>
        <taxon>Morganellaceae</taxon>
        <taxon>Photorhabdus</taxon>
    </lineage>
</organism>
<keyword evidence="3" id="KW-1185">Reference proteome</keyword>
<evidence type="ECO:0000313" key="3">
    <source>
        <dbReference type="Proteomes" id="UP000280955"/>
    </source>
</evidence>
<reference evidence="2 3" key="1">
    <citation type="submission" date="2018-10" db="EMBL/GenBank/DDBJ databases">
        <title>Genomic Encyclopedia of Archaeal and Bacterial Type Strains, Phase II (KMG-II): from individual species to whole genera.</title>
        <authorList>
            <person name="Goeker M."/>
        </authorList>
    </citation>
    <scope>NUCLEOTIDE SEQUENCE [LARGE SCALE GENOMIC DNA]</scope>
    <source>
        <strain evidence="2 3">DSM 15149</strain>
    </source>
</reference>
<gene>
    <name evidence="2" type="ORF">BDD30_4048</name>
</gene>
<evidence type="ECO:0000313" key="2">
    <source>
        <dbReference type="EMBL" id="RKS54475.1"/>
    </source>
</evidence>
<proteinExistence type="predicted"/>